<dbReference type="OrthoDB" id="6197054at2"/>
<dbReference type="RefSeq" id="WP_133362536.1">
    <property type="nucleotide sequence ID" value="NZ_CP037940.1"/>
</dbReference>
<dbReference type="KEGG" id="wei:EQG49_02725"/>
<protein>
    <submittedName>
        <fullName evidence="1">Uncharacterized protein</fullName>
    </submittedName>
</protein>
<keyword evidence="2" id="KW-1185">Reference proteome</keyword>
<name>A0A4P6YS42_9LACO</name>
<reference evidence="2" key="1">
    <citation type="submission" date="2019-03" db="EMBL/GenBank/DDBJ databases">
        <title>Weissella sp. 26KH-42 Genome sequencing.</title>
        <authorList>
            <person name="Heo J."/>
            <person name="Kim S.-J."/>
            <person name="Kim J.-S."/>
            <person name="Hong S.-B."/>
            <person name="Kwon S.-W."/>
        </authorList>
    </citation>
    <scope>NUCLEOTIDE SEQUENCE [LARGE SCALE GENOMIC DNA]</scope>
    <source>
        <strain evidence="2">26KH-42</strain>
    </source>
</reference>
<gene>
    <name evidence="1" type="ORF">EQG49_02725</name>
</gene>
<proteinExistence type="predicted"/>
<accession>A0A4P6YS42</accession>
<dbReference type="EMBL" id="CP037940">
    <property type="protein sequence ID" value="QBO35456.1"/>
    <property type="molecule type" value="Genomic_DNA"/>
</dbReference>
<evidence type="ECO:0000313" key="2">
    <source>
        <dbReference type="Proteomes" id="UP000292886"/>
    </source>
</evidence>
<sequence>MTQYTKADNTSIKYNFKQQLPEAISMDESAQPMISLALFGVMPLSIKQFEVLAQFDYQNIKTIFS</sequence>
<organism evidence="1 2">
    <name type="scientific">Periweissella cryptocerci</name>
    <dbReference type="NCBI Taxonomy" id="2506420"/>
    <lineage>
        <taxon>Bacteria</taxon>
        <taxon>Bacillati</taxon>
        <taxon>Bacillota</taxon>
        <taxon>Bacilli</taxon>
        <taxon>Lactobacillales</taxon>
        <taxon>Lactobacillaceae</taxon>
        <taxon>Periweissella</taxon>
    </lineage>
</organism>
<dbReference type="Proteomes" id="UP000292886">
    <property type="component" value="Chromosome"/>
</dbReference>
<dbReference type="AlphaFoldDB" id="A0A4P6YS42"/>
<evidence type="ECO:0000313" key="1">
    <source>
        <dbReference type="EMBL" id="QBO35456.1"/>
    </source>
</evidence>